<reference evidence="4 5" key="1">
    <citation type="submission" date="2019-03" db="EMBL/GenBank/DDBJ databases">
        <title>Genomic Encyclopedia of Archaeal and Bacterial Type Strains, Phase II (KMG-II): from individual species to whole genera.</title>
        <authorList>
            <person name="Goeker M."/>
        </authorList>
    </citation>
    <scope>NUCLEOTIDE SEQUENCE [LARGE SCALE GENOMIC DNA]</scope>
    <source>
        <strain evidence="4 5">DSM 28353</strain>
    </source>
</reference>
<dbReference type="InterPro" id="IPR012373">
    <property type="entry name" value="Ferrdict_sens_TM"/>
</dbReference>
<evidence type="ECO:0000259" key="3">
    <source>
        <dbReference type="Pfam" id="PF16344"/>
    </source>
</evidence>
<dbReference type="Gene3D" id="2.60.120.1440">
    <property type="match status" value="1"/>
</dbReference>
<dbReference type="AlphaFoldDB" id="A0A4V3DE11"/>
<keyword evidence="5" id="KW-1185">Reference proteome</keyword>
<dbReference type="RefSeq" id="WP_133583051.1">
    <property type="nucleotide sequence ID" value="NZ_SNYV01000011.1"/>
</dbReference>
<dbReference type="PANTHER" id="PTHR30273">
    <property type="entry name" value="PERIPLASMIC SIGNAL SENSOR AND SIGMA FACTOR ACTIVATOR FECR-RELATED"/>
    <property type="match status" value="1"/>
</dbReference>
<dbReference type="InterPro" id="IPR006860">
    <property type="entry name" value="FecR"/>
</dbReference>
<feature type="domain" description="FecR protein" evidence="2">
    <location>
        <begin position="177"/>
        <end position="269"/>
    </location>
</feature>
<dbReference type="GO" id="GO:0016989">
    <property type="term" value="F:sigma factor antagonist activity"/>
    <property type="evidence" value="ECO:0007669"/>
    <property type="project" value="TreeGrafter"/>
</dbReference>
<evidence type="ECO:0000256" key="1">
    <source>
        <dbReference type="SAM" id="Phobius"/>
    </source>
</evidence>
<evidence type="ECO:0000259" key="2">
    <source>
        <dbReference type="Pfam" id="PF04773"/>
    </source>
</evidence>
<keyword evidence="1" id="KW-0812">Transmembrane</keyword>
<keyword evidence="1" id="KW-1133">Transmembrane helix</keyword>
<evidence type="ECO:0000313" key="4">
    <source>
        <dbReference type="EMBL" id="TDQ79249.1"/>
    </source>
</evidence>
<dbReference type="OrthoDB" id="649666at2"/>
<accession>A0A4V3DE11</accession>
<sequence>MDANTNITNLYHRFLDQTATPEEITLLLAYFDQSSEEDLMALIHAEMAQPTTADVPEVELALARIHTQVKSRIKKPVLEGKPVKLRRLWLPYAAAILLALTFGGYWYIFRAPSGKLPSSASISNDITPGGNRAYISLSNGQRIALDSTQSGLSSLNGKHRYADGEELLDAAEADYATVSTPLGGTYEVTLPDGTKAWLNAQSAVRYPIRFSGDERQVEITGEVYLEVARDKSHPFIVTCGTQRIEVLGTAFNVRTYGNAIITTLVHGEIALSNQSTHERVLLKPGDQASTTTGKIKITEVNPSEYTAWMGGIIYANDLSLVDFCQELERWYGVHFVFPAGYDNKETALISVDRREMLSTVLAALEKAYLVKLTLKGKEVHVQ</sequence>
<dbReference type="Pfam" id="PF04773">
    <property type="entry name" value="FecR"/>
    <property type="match status" value="1"/>
</dbReference>
<keyword evidence="1" id="KW-0472">Membrane</keyword>
<dbReference type="Pfam" id="PF16344">
    <property type="entry name" value="FecR_C"/>
    <property type="match status" value="1"/>
</dbReference>
<dbReference type="PANTHER" id="PTHR30273:SF2">
    <property type="entry name" value="PROTEIN FECR"/>
    <property type="match status" value="1"/>
</dbReference>
<name>A0A4V3DE11_9SPHI</name>
<proteinExistence type="predicted"/>
<dbReference type="InterPro" id="IPR032508">
    <property type="entry name" value="FecR_C"/>
</dbReference>
<feature type="domain" description="Protein FecR C-terminal" evidence="3">
    <location>
        <begin position="316"/>
        <end position="381"/>
    </location>
</feature>
<protein>
    <submittedName>
        <fullName evidence="4">FecR family protein</fullName>
    </submittedName>
</protein>
<dbReference type="EMBL" id="SNYV01000011">
    <property type="protein sequence ID" value="TDQ79249.1"/>
    <property type="molecule type" value="Genomic_DNA"/>
</dbReference>
<evidence type="ECO:0000313" key="5">
    <source>
        <dbReference type="Proteomes" id="UP000295292"/>
    </source>
</evidence>
<dbReference type="PIRSF" id="PIRSF018266">
    <property type="entry name" value="FecR"/>
    <property type="match status" value="1"/>
</dbReference>
<organism evidence="4 5">
    <name type="scientific">Sphingobacterium yanglingense</name>
    <dbReference type="NCBI Taxonomy" id="1437280"/>
    <lineage>
        <taxon>Bacteria</taxon>
        <taxon>Pseudomonadati</taxon>
        <taxon>Bacteroidota</taxon>
        <taxon>Sphingobacteriia</taxon>
        <taxon>Sphingobacteriales</taxon>
        <taxon>Sphingobacteriaceae</taxon>
        <taxon>Sphingobacterium</taxon>
    </lineage>
</organism>
<feature type="transmembrane region" description="Helical" evidence="1">
    <location>
        <begin position="89"/>
        <end position="109"/>
    </location>
</feature>
<comment type="caution">
    <text evidence="4">The sequence shown here is derived from an EMBL/GenBank/DDBJ whole genome shotgun (WGS) entry which is preliminary data.</text>
</comment>
<dbReference type="Proteomes" id="UP000295292">
    <property type="component" value="Unassembled WGS sequence"/>
</dbReference>
<dbReference type="Gene3D" id="3.55.50.30">
    <property type="match status" value="1"/>
</dbReference>
<gene>
    <name evidence="4" type="ORF">CLV99_0682</name>
</gene>